<dbReference type="eggNOG" id="COG2026">
    <property type="taxonomic scope" value="Bacteria"/>
</dbReference>
<gene>
    <name evidence="1" type="ORF">PROH_03350</name>
</gene>
<dbReference type="STRING" id="317619.GCA_000332315_03950"/>
<evidence type="ECO:0000313" key="2">
    <source>
        <dbReference type="Proteomes" id="UP000034681"/>
    </source>
</evidence>
<dbReference type="AlphaFoldDB" id="A0A0M2Q428"/>
<evidence type="ECO:0008006" key="3">
    <source>
        <dbReference type="Google" id="ProtNLM"/>
    </source>
</evidence>
<dbReference type="Proteomes" id="UP000034681">
    <property type="component" value="Unassembled WGS sequence"/>
</dbReference>
<dbReference type="OrthoDB" id="426740at2"/>
<dbReference type="EMBL" id="AJTX02000002">
    <property type="protein sequence ID" value="KKJ01684.1"/>
    <property type="molecule type" value="Genomic_DNA"/>
</dbReference>
<proteinExistence type="predicted"/>
<dbReference type="SUPFAM" id="SSF143011">
    <property type="entry name" value="RelE-like"/>
    <property type="match status" value="1"/>
</dbReference>
<organism evidence="1 2">
    <name type="scientific">Prochlorothrix hollandica PCC 9006 = CALU 1027</name>
    <dbReference type="NCBI Taxonomy" id="317619"/>
    <lineage>
        <taxon>Bacteria</taxon>
        <taxon>Bacillati</taxon>
        <taxon>Cyanobacteriota</taxon>
        <taxon>Cyanophyceae</taxon>
        <taxon>Prochlorotrichales</taxon>
        <taxon>Prochlorotrichaceae</taxon>
        <taxon>Prochlorothrix</taxon>
    </lineage>
</organism>
<evidence type="ECO:0000313" key="1">
    <source>
        <dbReference type="EMBL" id="KKJ01684.1"/>
    </source>
</evidence>
<sequence>MKEFRQLMQRIVELQSTPRPHDSRPLNKYGLREIFSVDAGEYRICYRIQDDPEHHLGQVQVLMVDKRNDNTIYNRLRRCLG</sequence>
<reference evidence="1" key="1">
    <citation type="submission" date="2012-04" db="EMBL/GenBank/DDBJ databases">
        <authorList>
            <person name="Borisov I.G."/>
            <person name="Ivanikova N.V."/>
            <person name="Pinevich A.V."/>
        </authorList>
    </citation>
    <scope>NUCLEOTIDE SEQUENCE</scope>
    <source>
        <strain evidence="1">CALU 1027</strain>
    </source>
</reference>
<keyword evidence="2" id="KW-1185">Reference proteome</keyword>
<dbReference type="Gene3D" id="3.30.2310.20">
    <property type="entry name" value="RelE-like"/>
    <property type="match status" value="1"/>
</dbReference>
<dbReference type="InterPro" id="IPR035093">
    <property type="entry name" value="RelE/ParE_toxin_dom_sf"/>
</dbReference>
<comment type="caution">
    <text evidence="1">The sequence shown here is derived from an EMBL/GenBank/DDBJ whole genome shotgun (WGS) entry which is preliminary data.</text>
</comment>
<accession>A0A0M2Q428</accession>
<name>A0A0M2Q428_PROHO</name>
<protein>
    <recommendedName>
        <fullName evidence="3">Plasmid stabilization protein</fullName>
    </recommendedName>
</protein>